<dbReference type="InterPro" id="IPR003593">
    <property type="entry name" value="AAA+_ATPase"/>
</dbReference>
<dbReference type="CDD" id="cd03293">
    <property type="entry name" value="ABC_NrtD_SsuB_transporters"/>
    <property type="match status" value="1"/>
</dbReference>
<feature type="domain" description="ABC transporter" evidence="4">
    <location>
        <begin position="12"/>
        <end position="240"/>
    </location>
</feature>
<proteinExistence type="predicted"/>
<dbReference type="InterPro" id="IPR050166">
    <property type="entry name" value="ABC_transporter_ATP-bind"/>
</dbReference>
<evidence type="ECO:0000256" key="3">
    <source>
        <dbReference type="ARBA" id="ARBA00022840"/>
    </source>
</evidence>
<keyword evidence="6" id="KW-1185">Reference proteome</keyword>
<evidence type="ECO:0000256" key="1">
    <source>
        <dbReference type="ARBA" id="ARBA00022448"/>
    </source>
</evidence>
<dbReference type="Pfam" id="PF00005">
    <property type="entry name" value="ABC_tran"/>
    <property type="match status" value="1"/>
</dbReference>
<dbReference type="GO" id="GO:0016887">
    <property type="term" value="F:ATP hydrolysis activity"/>
    <property type="evidence" value="ECO:0007669"/>
    <property type="project" value="InterPro"/>
</dbReference>
<evidence type="ECO:0000259" key="4">
    <source>
        <dbReference type="PROSITE" id="PS50893"/>
    </source>
</evidence>
<keyword evidence="3 5" id="KW-0067">ATP-binding</keyword>
<dbReference type="PROSITE" id="PS50893">
    <property type="entry name" value="ABC_TRANSPORTER_2"/>
    <property type="match status" value="1"/>
</dbReference>
<dbReference type="InterPro" id="IPR017871">
    <property type="entry name" value="ABC_transporter-like_CS"/>
</dbReference>
<organism evidence="5 6">
    <name type="scientific">Blastococcus haudaquaticus</name>
    <dbReference type="NCBI Taxonomy" id="1938745"/>
    <lineage>
        <taxon>Bacteria</taxon>
        <taxon>Bacillati</taxon>
        <taxon>Actinomycetota</taxon>
        <taxon>Actinomycetes</taxon>
        <taxon>Geodermatophilales</taxon>
        <taxon>Geodermatophilaceae</taxon>
        <taxon>Blastococcus</taxon>
    </lineage>
</organism>
<accession>A0A286H6C7</accession>
<name>A0A286H6C7_9ACTN</name>
<dbReference type="PANTHER" id="PTHR42788">
    <property type="entry name" value="TAURINE IMPORT ATP-BINDING PROTEIN-RELATED"/>
    <property type="match status" value="1"/>
</dbReference>
<protein>
    <submittedName>
        <fullName evidence="5">NitT/TauT family transport system ATP-binding protein</fullName>
    </submittedName>
</protein>
<reference evidence="6" key="1">
    <citation type="submission" date="2017-09" db="EMBL/GenBank/DDBJ databases">
        <authorList>
            <person name="Varghese N."/>
            <person name="Submissions S."/>
        </authorList>
    </citation>
    <scope>NUCLEOTIDE SEQUENCE [LARGE SCALE GENOMIC DNA]</scope>
    <source>
        <strain evidence="6">DSM 44270</strain>
    </source>
</reference>
<dbReference type="EMBL" id="OCNK01000006">
    <property type="protein sequence ID" value="SOE03327.1"/>
    <property type="molecule type" value="Genomic_DNA"/>
</dbReference>
<dbReference type="InterPro" id="IPR003439">
    <property type="entry name" value="ABC_transporter-like_ATP-bd"/>
</dbReference>
<keyword evidence="1" id="KW-0813">Transport</keyword>
<dbReference type="Proteomes" id="UP000219482">
    <property type="component" value="Unassembled WGS sequence"/>
</dbReference>
<dbReference type="PROSITE" id="PS00211">
    <property type="entry name" value="ABC_TRANSPORTER_1"/>
    <property type="match status" value="1"/>
</dbReference>
<dbReference type="AlphaFoldDB" id="A0A286H6C7"/>
<dbReference type="SUPFAM" id="SSF52540">
    <property type="entry name" value="P-loop containing nucleoside triphosphate hydrolases"/>
    <property type="match status" value="1"/>
</dbReference>
<evidence type="ECO:0000313" key="6">
    <source>
        <dbReference type="Proteomes" id="UP000219482"/>
    </source>
</evidence>
<dbReference type="SMART" id="SM00382">
    <property type="entry name" value="AAA"/>
    <property type="match status" value="1"/>
</dbReference>
<dbReference type="InterPro" id="IPR027417">
    <property type="entry name" value="P-loop_NTPase"/>
</dbReference>
<gene>
    <name evidence="5" type="ORF">SAMN06272739_4099</name>
</gene>
<evidence type="ECO:0000313" key="5">
    <source>
        <dbReference type="EMBL" id="SOE03327.1"/>
    </source>
</evidence>
<keyword evidence="2" id="KW-0547">Nucleotide-binding</keyword>
<dbReference type="Gene3D" id="3.40.50.300">
    <property type="entry name" value="P-loop containing nucleotide triphosphate hydrolases"/>
    <property type="match status" value="1"/>
</dbReference>
<sequence length="264" mass="28762">MDDRQLARPWSVTADGVSKVFDSGTVAVEDFDLRVRPGEFIALVGPSGCGKSTFLRMVAGLLPRDAGELRVHGDEVTSPRQDVGMMFQKPALLPWRTALENVLLPTEVGPNRRGTGEAQAREWLELVGLRGFEHSYPRQLSGGMQQRVALARLLLIGADVLLLDEPFGAVDELTRERLNLELLAVHERLEPTVLLVTHNLAEAVLLADRVIVMSPRPGRLAGVLDIPLERPRSLAMLGSIDYVQLLGRARATLDAAAAGQEVTA</sequence>
<evidence type="ECO:0000256" key="2">
    <source>
        <dbReference type="ARBA" id="ARBA00022741"/>
    </source>
</evidence>
<dbReference type="GO" id="GO:0005524">
    <property type="term" value="F:ATP binding"/>
    <property type="evidence" value="ECO:0007669"/>
    <property type="project" value="UniProtKB-KW"/>
</dbReference>
<dbReference type="PANTHER" id="PTHR42788:SF13">
    <property type="entry name" value="ALIPHATIC SULFONATES IMPORT ATP-BINDING PROTEIN SSUB"/>
    <property type="match status" value="1"/>
</dbReference>